<proteinExistence type="predicted"/>
<feature type="chain" id="PRO_5013178636" description="Lipoprotein" evidence="2">
    <location>
        <begin position="21"/>
        <end position="145"/>
    </location>
</feature>
<evidence type="ECO:0000313" key="4">
    <source>
        <dbReference type="Proteomes" id="UP000184096"/>
    </source>
</evidence>
<dbReference type="PROSITE" id="PS51257">
    <property type="entry name" value="PROKAR_LIPOPROTEIN"/>
    <property type="match status" value="1"/>
</dbReference>
<feature type="compositionally biased region" description="Pro residues" evidence="1">
    <location>
        <begin position="120"/>
        <end position="130"/>
    </location>
</feature>
<dbReference type="Proteomes" id="UP000184096">
    <property type="component" value="Chromosome I"/>
</dbReference>
<gene>
    <name evidence="3" type="ORF">SAMN05444170_4320</name>
</gene>
<dbReference type="AlphaFoldDB" id="A0A1M7UBL1"/>
<name>A0A1M7UBL1_9BRAD</name>
<reference evidence="4" key="1">
    <citation type="submission" date="2016-11" db="EMBL/GenBank/DDBJ databases">
        <authorList>
            <person name="Varghese N."/>
            <person name="Submissions S."/>
        </authorList>
    </citation>
    <scope>NUCLEOTIDE SEQUENCE [LARGE SCALE GENOMIC DNA]</scope>
    <source>
        <strain evidence="4">GAS401</strain>
    </source>
</reference>
<evidence type="ECO:0008006" key="5">
    <source>
        <dbReference type="Google" id="ProtNLM"/>
    </source>
</evidence>
<protein>
    <recommendedName>
        <fullName evidence="5">Lipoprotein</fullName>
    </recommendedName>
</protein>
<feature type="compositionally biased region" description="Basic residues" evidence="1">
    <location>
        <begin position="135"/>
        <end position="145"/>
    </location>
</feature>
<keyword evidence="2" id="KW-0732">Signal</keyword>
<evidence type="ECO:0000256" key="1">
    <source>
        <dbReference type="SAM" id="MobiDB-lite"/>
    </source>
</evidence>
<accession>A0A1M7UBL1</accession>
<keyword evidence="4" id="KW-1185">Reference proteome</keyword>
<feature type="signal peptide" evidence="2">
    <location>
        <begin position="1"/>
        <end position="20"/>
    </location>
</feature>
<sequence length="145" mass="15164">MKTHHAAILLFLLLSACASTQGPVEMAYAPPSPPADAAVAAAVAAIAGEAKLVSPLEISAVRRTERGPGSYFVCVREINPPADTPRRTYSTFLENDTYKGSRLAVIMDQCELQTYGPAPVAAPAPSPPPVEAAKPAKRKSHSQAG</sequence>
<dbReference type="OrthoDB" id="8249811at2"/>
<dbReference type="RefSeq" id="WP_072820874.1">
    <property type="nucleotide sequence ID" value="NZ_LT670849.1"/>
</dbReference>
<dbReference type="EMBL" id="LT670849">
    <property type="protein sequence ID" value="SHN80441.1"/>
    <property type="molecule type" value="Genomic_DNA"/>
</dbReference>
<evidence type="ECO:0000256" key="2">
    <source>
        <dbReference type="SAM" id="SignalP"/>
    </source>
</evidence>
<evidence type="ECO:0000313" key="3">
    <source>
        <dbReference type="EMBL" id="SHN80441.1"/>
    </source>
</evidence>
<feature type="region of interest" description="Disordered" evidence="1">
    <location>
        <begin position="117"/>
        <end position="145"/>
    </location>
</feature>
<organism evidence="3 4">
    <name type="scientific">Bradyrhizobium erythrophlei</name>
    <dbReference type="NCBI Taxonomy" id="1437360"/>
    <lineage>
        <taxon>Bacteria</taxon>
        <taxon>Pseudomonadati</taxon>
        <taxon>Pseudomonadota</taxon>
        <taxon>Alphaproteobacteria</taxon>
        <taxon>Hyphomicrobiales</taxon>
        <taxon>Nitrobacteraceae</taxon>
        <taxon>Bradyrhizobium</taxon>
    </lineage>
</organism>